<evidence type="ECO:0008006" key="4">
    <source>
        <dbReference type="Google" id="ProtNLM"/>
    </source>
</evidence>
<dbReference type="OrthoDB" id="796197at2"/>
<keyword evidence="1" id="KW-0472">Membrane</keyword>
<name>A0A5B8UQU9_9SPHI</name>
<keyword evidence="3" id="KW-1185">Reference proteome</keyword>
<dbReference type="RefSeq" id="WP_147029981.1">
    <property type="nucleotide sequence ID" value="NZ_CP042436.1"/>
</dbReference>
<dbReference type="EMBL" id="CP042436">
    <property type="protein sequence ID" value="QEC61404.1"/>
    <property type="molecule type" value="Genomic_DNA"/>
</dbReference>
<keyword evidence="1" id="KW-1133">Transmembrane helix</keyword>
<feature type="transmembrane region" description="Helical" evidence="1">
    <location>
        <begin position="142"/>
        <end position="163"/>
    </location>
</feature>
<evidence type="ECO:0000313" key="3">
    <source>
        <dbReference type="Proteomes" id="UP000321479"/>
    </source>
</evidence>
<sequence>MNTIEERLWNYIDGSCSEDERKAIDILIEKDAAWRAKFEELMNFDQQLVKMEMDEPSMGFTFKVMEGIRAEHALQPLKAGINKNIIKFIGGFFIVTIVLMVIYLFVTVPVGHVNLSKELTDKVKLPQGIDLSVLKNYINGSVVLKVFFVFDTILALFLTDAYLRRKRLSKQV</sequence>
<organism evidence="2 3">
    <name type="scientific">Mucilaginibacter ginsenosidivorans</name>
    <dbReference type="NCBI Taxonomy" id="398053"/>
    <lineage>
        <taxon>Bacteria</taxon>
        <taxon>Pseudomonadati</taxon>
        <taxon>Bacteroidota</taxon>
        <taxon>Sphingobacteriia</taxon>
        <taxon>Sphingobacteriales</taxon>
        <taxon>Sphingobacteriaceae</taxon>
        <taxon>Mucilaginibacter</taxon>
    </lineage>
</organism>
<dbReference type="AlphaFoldDB" id="A0A5B8UQU9"/>
<protein>
    <recommendedName>
        <fullName evidence="4">Zf-HC2 domain-containing protein</fullName>
    </recommendedName>
</protein>
<reference evidence="2 3" key="1">
    <citation type="journal article" date="2017" name="Curr. Microbiol.">
        <title>Mucilaginibacter ginsenosidivorans sp. nov., Isolated from Soil of Ginseng Field.</title>
        <authorList>
            <person name="Kim M.M."/>
            <person name="Siddiqi M.Z."/>
            <person name="Im W.T."/>
        </authorList>
    </citation>
    <scope>NUCLEOTIDE SEQUENCE [LARGE SCALE GENOMIC DNA]</scope>
    <source>
        <strain evidence="2 3">Gsoil 3017</strain>
    </source>
</reference>
<dbReference type="Proteomes" id="UP000321479">
    <property type="component" value="Chromosome"/>
</dbReference>
<feature type="transmembrane region" description="Helical" evidence="1">
    <location>
        <begin position="85"/>
        <end position="106"/>
    </location>
</feature>
<accession>A0A5B8UQU9</accession>
<keyword evidence="1" id="KW-0812">Transmembrane</keyword>
<gene>
    <name evidence="2" type="ORF">FRZ54_02000</name>
</gene>
<proteinExistence type="predicted"/>
<evidence type="ECO:0000256" key="1">
    <source>
        <dbReference type="SAM" id="Phobius"/>
    </source>
</evidence>
<evidence type="ECO:0000313" key="2">
    <source>
        <dbReference type="EMBL" id="QEC61404.1"/>
    </source>
</evidence>
<dbReference type="KEGG" id="mgin:FRZ54_02000"/>